<dbReference type="Proteomes" id="UP001060215">
    <property type="component" value="Chromosome 11"/>
</dbReference>
<gene>
    <name evidence="1" type="ORF">LOK49_LG15G01256</name>
</gene>
<proteinExistence type="predicted"/>
<protein>
    <submittedName>
        <fullName evidence="1">Actin-related protein 2</fullName>
    </submittedName>
</protein>
<evidence type="ECO:0000313" key="1">
    <source>
        <dbReference type="EMBL" id="KAI7983527.1"/>
    </source>
</evidence>
<evidence type="ECO:0000313" key="2">
    <source>
        <dbReference type="Proteomes" id="UP001060215"/>
    </source>
</evidence>
<organism evidence="1 2">
    <name type="scientific">Camellia lanceoleosa</name>
    <dbReference type="NCBI Taxonomy" id="1840588"/>
    <lineage>
        <taxon>Eukaryota</taxon>
        <taxon>Viridiplantae</taxon>
        <taxon>Streptophyta</taxon>
        <taxon>Embryophyta</taxon>
        <taxon>Tracheophyta</taxon>
        <taxon>Spermatophyta</taxon>
        <taxon>Magnoliopsida</taxon>
        <taxon>eudicotyledons</taxon>
        <taxon>Gunneridae</taxon>
        <taxon>Pentapetalae</taxon>
        <taxon>asterids</taxon>
        <taxon>Ericales</taxon>
        <taxon>Theaceae</taxon>
        <taxon>Camellia</taxon>
    </lineage>
</organism>
<name>A0ACC0F5B8_9ERIC</name>
<dbReference type="EMBL" id="CM045768">
    <property type="protein sequence ID" value="KAI7983527.1"/>
    <property type="molecule type" value="Genomic_DNA"/>
</dbReference>
<keyword evidence="2" id="KW-1185">Reference proteome</keyword>
<sequence>METDKNSACQVFEDISERQPINPSNHQPNAVEKLIVPIVDGYSFAHLTKWINVAGRHITSYLVDLLQRRGYAMNSTADFEIVRDVKENLCYLREYQLGLETTILVKNYTELNKIDAYPQTKCEPKVLVEFYKKRFLAQQ</sequence>
<reference evidence="1 2" key="1">
    <citation type="journal article" date="2022" name="Plant J.">
        <title>Chromosome-level genome of Camellia lanceoleosa provides a valuable resource for understanding genome evolution and self-incompatibility.</title>
        <authorList>
            <person name="Gong W."/>
            <person name="Xiao S."/>
            <person name="Wang L."/>
            <person name="Liao Z."/>
            <person name="Chang Y."/>
            <person name="Mo W."/>
            <person name="Hu G."/>
            <person name="Li W."/>
            <person name="Zhao G."/>
            <person name="Zhu H."/>
            <person name="Hu X."/>
            <person name="Ji K."/>
            <person name="Xiang X."/>
            <person name="Song Q."/>
            <person name="Yuan D."/>
            <person name="Jin S."/>
            <person name="Zhang L."/>
        </authorList>
    </citation>
    <scope>NUCLEOTIDE SEQUENCE [LARGE SCALE GENOMIC DNA]</scope>
    <source>
        <strain evidence="1">SQ_2022a</strain>
    </source>
</reference>
<comment type="caution">
    <text evidence="1">The sequence shown here is derived from an EMBL/GenBank/DDBJ whole genome shotgun (WGS) entry which is preliminary data.</text>
</comment>
<accession>A0ACC0F5B8</accession>